<keyword evidence="3" id="KW-0547">Nucleotide-binding</keyword>
<dbReference type="AlphaFoldDB" id="A0A841GZ43"/>
<reference evidence="5 6" key="1">
    <citation type="submission" date="2020-08" db="EMBL/GenBank/DDBJ databases">
        <title>Genomic Encyclopedia of Type Strains, Phase IV (KMG-IV): sequencing the most valuable type-strain genomes for metagenomic binning, comparative biology and taxonomic classification.</title>
        <authorList>
            <person name="Goeker M."/>
        </authorList>
    </citation>
    <scope>NUCLEOTIDE SEQUENCE [LARGE SCALE GENOMIC DNA]</scope>
    <source>
        <strain evidence="5 6">DSM 29007</strain>
    </source>
</reference>
<dbReference type="Proteomes" id="UP000582837">
    <property type="component" value="Unassembled WGS sequence"/>
</dbReference>
<dbReference type="RefSeq" id="WP_170033571.1">
    <property type="nucleotide sequence ID" value="NZ_JABDTL010000001.1"/>
</dbReference>
<gene>
    <name evidence="5" type="ORF">HNQ61_002683</name>
</gene>
<dbReference type="GO" id="GO:0005524">
    <property type="term" value="F:ATP binding"/>
    <property type="evidence" value="ECO:0007669"/>
    <property type="project" value="UniProtKB-KW"/>
</dbReference>
<dbReference type="Gene3D" id="3.30.590.20">
    <property type="match status" value="1"/>
</dbReference>
<dbReference type="InterPro" id="IPR035434">
    <property type="entry name" value="GCL_bact_plant"/>
</dbReference>
<dbReference type="EMBL" id="JACHIA010000006">
    <property type="protein sequence ID" value="MBB6071061.1"/>
    <property type="molecule type" value="Genomic_DNA"/>
</dbReference>
<proteinExistence type="predicted"/>
<name>A0A841GZ43_9BACT</name>
<keyword evidence="6" id="KW-1185">Reference proteome</keyword>
<evidence type="ECO:0000256" key="3">
    <source>
        <dbReference type="ARBA" id="ARBA00022741"/>
    </source>
</evidence>
<accession>A0A841GZ43</accession>
<keyword evidence="4" id="KW-0067">ATP-binding</keyword>
<dbReference type="Pfam" id="PF04107">
    <property type="entry name" value="GCS2"/>
    <property type="match status" value="1"/>
</dbReference>
<evidence type="ECO:0000256" key="1">
    <source>
        <dbReference type="ARBA" id="ARBA00012220"/>
    </source>
</evidence>
<evidence type="ECO:0000313" key="6">
    <source>
        <dbReference type="Proteomes" id="UP000582837"/>
    </source>
</evidence>
<comment type="caution">
    <text evidence="5">The sequence shown here is derived from an EMBL/GenBank/DDBJ whole genome shotgun (WGS) entry which is preliminary data.</text>
</comment>
<dbReference type="InterPro" id="IPR006336">
    <property type="entry name" value="GCS2"/>
</dbReference>
<dbReference type="InterPro" id="IPR014746">
    <property type="entry name" value="Gln_synth/guanido_kin_cat_dom"/>
</dbReference>
<dbReference type="PANTHER" id="PTHR34378">
    <property type="entry name" value="GLUTAMATE--CYSTEINE LIGASE, CHLOROPLASTIC"/>
    <property type="match status" value="1"/>
</dbReference>
<organism evidence="5 6">
    <name type="scientific">Longimicrobium terrae</name>
    <dbReference type="NCBI Taxonomy" id="1639882"/>
    <lineage>
        <taxon>Bacteria</taxon>
        <taxon>Pseudomonadati</taxon>
        <taxon>Gemmatimonadota</taxon>
        <taxon>Longimicrobiia</taxon>
        <taxon>Longimicrobiales</taxon>
        <taxon>Longimicrobiaceae</taxon>
        <taxon>Longimicrobium</taxon>
    </lineage>
</organism>
<evidence type="ECO:0000256" key="4">
    <source>
        <dbReference type="ARBA" id="ARBA00022840"/>
    </source>
</evidence>
<evidence type="ECO:0000313" key="5">
    <source>
        <dbReference type="EMBL" id="MBB6071061.1"/>
    </source>
</evidence>
<dbReference type="EC" id="6.3.2.2" evidence="1"/>
<sequence length="420" mass="44479">MIARETLRADLREHVFGLGPARADGPPRIGAEVELIPVDADTGAQVPIQAEEGRPTLPLVRAHAARNGWTEEPSDYGVPRWILPDGGIVSYEPGGQIEISAAVFPAATGLVDSLRGAVLPLSASLEDAGIRLLSVGIEPRGGIERVPLQLPGERYVRMTGFMRAIGTGGTRMMRQTAAMQVSLDFGADPLARWRLWNGMAPYVTAIFANSPVYRGAPTGDRSFRARVWRELDGGRTGCFACADPVEEYLDFALGAPVILAPAQAGATSFSPFAAWNEAGCVSLDDWRLHLTTLFPEVRPKGYAEVRSADAVDPRWYAAPLVLLAGIAYHTPSLAAAAELLAASPADLLVAAGRDGLSDPAIAATAVSLAELSLAGARALPGFFSSSDIDEAAEFFDRYTRRGRSPADDTLDALANPAHAG</sequence>
<dbReference type="PANTHER" id="PTHR34378:SF1">
    <property type="entry name" value="GLUTAMATE--CYSTEINE LIGASE, CHLOROPLASTIC"/>
    <property type="match status" value="1"/>
</dbReference>
<evidence type="ECO:0000256" key="2">
    <source>
        <dbReference type="ARBA" id="ARBA00022598"/>
    </source>
</evidence>
<keyword evidence="2 5" id="KW-0436">Ligase</keyword>
<dbReference type="SUPFAM" id="SSF55931">
    <property type="entry name" value="Glutamine synthetase/guanido kinase"/>
    <property type="match status" value="1"/>
</dbReference>
<protein>
    <recommendedName>
        <fullName evidence="1">glutamate--cysteine ligase</fullName>
        <ecNumber evidence="1">6.3.2.2</ecNumber>
    </recommendedName>
</protein>
<dbReference type="GO" id="GO:0006750">
    <property type="term" value="P:glutathione biosynthetic process"/>
    <property type="evidence" value="ECO:0007669"/>
    <property type="project" value="InterPro"/>
</dbReference>
<dbReference type="GO" id="GO:0004357">
    <property type="term" value="F:glutamate-cysteine ligase activity"/>
    <property type="evidence" value="ECO:0007669"/>
    <property type="project" value="UniProtKB-EC"/>
</dbReference>